<evidence type="ECO:0000256" key="4">
    <source>
        <dbReference type="ARBA" id="ARBA00022729"/>
    </source>
</evidence>
<dbReference type="SUPFAM" id="SSF50494">
    <property type="entry name" value="Trypsin-like serine proteases"/>
    <property type="match status" value="1"/>
</dbReference>
<dbReference type="Proteomes" id="UP001168821">
    <property type="component" value="Unassembled WGS sequence"/>
</dbReference>
<evidence type="ECO:0000256" key="10">
    <source>
        <dbReference type="SAM" id="MobiDB-lite"/>
    </source>
</evidence>
<dbReference type="Pfam" id="PF00089">
    <property type="entry name" value="Trypsin"/>
    <property type="match status" value="1"/>
</dbReference>
<comment type="subcellular location">
    <subcellularLocation>
        <location evidence="1">Secreted</location>
    </subcellularLocation>
</comment>
<dbReference type="FunFam" id="2.40.10.10:FF:000015">
    <property type="entry name" value="Atrial natriuretic peptide-converting enzyme"/>
    <property type="match status" value="1"/>
</dbReference>
<dbReference type="EMBL" id="JALNTZ010000010">
    <property type="protein sequence ID" value="KAJ3639324.1"/>
    <property type="molecule type" value="Genomic_DNA"/>
</dbReference>
<accession>A0AA38M1D4</accession>
<keyword evidence="3 9" id="KW-0645">Protease</keyword>
<evidence type="ECO:0000256" key="7">
    <source>
        <dbReference type="ARBA" id="ARBA00023157"/>
    </source>
</evidence>
<evidence type="ECO:0000256" key="6">
    <source>
        <dbReference type="ARBA" id="ARBA00022825"/>
    </source>
</evidence>
<dbReference type="InterPro" id="IPR022700">
    <property type="entry name" value="CLIP"/>
</dbReference>
<comment type="caution">
    <text evidence="14">The sequence shown here is derived from an EMBL/GenBank/DDBJ whole genome shotgun (WGS) entry which is preliminary data.</text>
</comment>
<keyword evidence="2" id="KW-0964">Secreted</keyword>
<evidence type="ECO:0000256" key="5">
    <source>
        <dbReference type="ARBA" id="ARBA00022801"/>
    </source>
</evidence>
<name>A0AA38M1D4_9CUCU</name>
<evidence type="ECO:0000256" key="3">
    <source>
        <dbReference type="ARBA" id="ARBA00022670"/>
    </source>
</evidence>
<dbReference type="InterPro" id="IPR043504">
    <property type="entry name" value="Peptidase_S1_PA_chymotrypsin"/>
</dbReference>
<dbReference type="GO" id="GO:0005576">
    <property type="term" value="C:extracellular region"/>
    <property type="evidence" value="ECO:0007669"/>
    <property type="project" value="UniProtKB-SubCell"/>
</dbReference>
<evidence type="ECO:0000313" key="15">
    <source>
        <dbReference type="Proteomes" id="UP001168821"/>
    </source>
</evidence>
<evidence type="ECO:0000259" key="12">
    <source>
        <dbReference type="PROSITE" id="PS50240"/>
    </source>
</evidence>
<evidence type="ECO:0000256" key="11">
    <source>
        <dbReference type="SAM" id="SignalP"/>
    </source>
</evidence>
<feature type="domain" description="Clip" evidence="13">
    <location>
        <begin position="31"/>
        <end position="77"/>
    </location>
</feature>
<feature type="chain" id="PRO_5041394056" description="Serine protease snake" evidence="11">
    <location>
        <begin position="27"/>
        <end position="435"/>
    </location>
</feature>
<gene>
    <name evidence="14" type="ORF">Zmor_002689</name>
</gene>
<dbReference type="PRINTS" id="PR00722">
    <property type="entry name" value="CHYMOTRYPSIN"/>
</dbReference>
<dbReference type="PANTHER" id="PTHR24252:SF7">
    <property type="entry name" value="HYALIN"/>
    <property type="match status" value="1"/>
</dbReference>
<dbReference type="AlphaFoldDB" id="A0AA38M1D4"/>
<dbReference type="SMART" id="SM00020">
    <property type="entry name" value="Tryp_SPc"/>
    <property type="match status" value="1"/>
</dbReference>
<keyword evidence="15" id="KW-1185">Reference proteome</keyword>
<dbReference type="PROSITE" id="PS50240">
    <property type="entry name" value="TRYPSIN_DOM"/>
    <property type="match status" value="1"/>
</dbReference>
<evidence type="ECO:0008006" key="16">
    <source>
        <dbReference type="Google" id="ProtNLM"/>
    </source>
</evidence>
<evidence type="ECO:0000256" key="8">
    <source>
        <dbReference type="ARBA" id="ARBA00024195"/>
    </source>
</evidence>
<dbReference type="InterPro" id="IPR001314">
    <property type="entry name" value="Peptidase_S1A"/>
</dbReference>
<dbReference type="InterPro" id="IPR033116">
    <property type="entry name" value="TRYPSIN_SER"/>
</dbReference>
<dbReference type="InterPro" id="IPR001254">
    <property type="entry name" value="Trypsin_dom"/>
</dbReference>
<feature type="signal peptide" evidence="11">
    <location>
        <begin position="1"/>
        <end position="26"/>
    </location>
</feature>
<organism evidence="14 15">
    <name type="scientific">Zophobas morio</name>
    <dbReference type="NCBI Taxonomy" id="2755281"/>
    <lineage>
        <taxon>Eukaryota</taxon>
        <taxon>Metazoa</taxon>
        <taxon>Ecdysozoa</taxon>
        <taxon>Arthropoda</taxon>
        <taxon>Hexapoda</taxon>
        <taxon>Insecta</taxon>
        <taxon>Pterygota</taxon>
        <taxon>Neoptera</taxon>
        <taxon>Endopterygota</taxon>
        <taxon>Coleoptera</taxon>
        <taxon>Polyphaga</taxon>
        <taxon>Cucujiformia</taxon>
        <taxon>Tenebrionidae</taxon>
        <taxon>Zophobas</taxon>
    </lineage>
</organism>
<evidence type="ECO:0000259" key="13">
    <source>
        <dbReference type="PROSITE" id="PS51888"/>
    </source>
</evidence>
<dbReference type="InterPro" id="IPR018114">
    <property type="entry name" value="TRYPSIN_HIS"/>
</dbReference>
<evidence type="ECO:0000256" key="1">
    <source>
        <dbReference type="ARBA" id="ARBA00004613"/>
    </source>
</evidence>
<keyword evidence="4 11" id="KW-0732">Signal</keyword>
<dbReference type="PANTHER" id="PTHR24252">
    <property type="entry name" value="ACROSIN-RELATED"/>
    <property type="match status" value="1"/>
</dbReference>
<dbReference type="Gene3D" id="2.40.10.10">
    <property type="entry name" value="Trypsin-like serine proteases"/>
    <property type="match status" value="1"/>
</dbReference>
<evidence type="ECO:0000256" key="2">
    <source>
        <dbReference type="ARBA" id="ARBA00022525"/>
    </source>
</evidence>
<keyword evidence="5 9" id="KW-0378">Hydrolase</keyword>
<dbReference type="PROSITE" id="PS51888">
    <property type="entry name" value="CLIP"/>
    <property type="match status" value="1"/>
</dbReference>
<feature type="domain" description="Peptidase S1" evidence="12">
    <location>
        <begin position="190"/>
        <end position="435"/>
    </location>
</feature>
<reference evidence="14" key="1">
    <citation type="journal article" date="2023" name="G3 (Bethesda)">
        <title>Whole genome assemblies of Zophobas morio and Tenebrio molitor.</title>
        <authorList>
            <person name="Kaur S."/>
            <person name="Stinson S.A."/>
            <person name="diCenzo G.C."/>
        </authorList>
    </citation>
    <scope>NUCLEOTIDE SEQUENCE</scope>
    <source>
        <strain evidence="14">QUZm001</strain>
    </source>
</reference>
<proteinExistence type="inferred from homology"/>
<evidence type="ECO:0000313" key="14">
    <source>
        <dbReference type="EMBL" id="KAJ3639324.1"/>
    </source>
</evidence>
<feature type="region of interest" description="Disordered" evidence="10">
    <location>
        <begin position="86"/>
        <end position="134"/>
    </location>
</feature>
<comment type="similarity">
    <text evidence="8">Belongs to the peptidase S1 family. CLIP subfamily.</text>
</comment>
<keyword evidence="7" id="KW-1015">Disulfide bond</keyword>
<sequence>MFFTMTRKRILDCFILLIICCRSAFAQVGSSCQVKVTGVAGVCRIASDCPVVQEQAQNGISPTICGFYQLTVPIVCCETSPFAEPNDGLLPSRPDSSDHRRPGRPSTGHREPNPNTFLSQEEPNNPDAFVYPDHHQNEPVVSQRLSKSEQKCQEYSKAISGIVQAIPLVTHTEVVSVNVPKCDYNGVALIVGGKPASAGEFPFMAAIGFDSDNKVEWRCGGTLISEEYVLTAAHCTFTHDRESPTVVRLGELDLSREDEGTEYADYSVKNIIVHHNYTYPRKYYDIALIQLAPRVKFTKFIRPACLYTKSQVELPQAVATGWGKTDYAAAEISDKLMKVSLNIYSNSRCSQTYQVNKHLPQGIKSNMICAGELKGGMDTCQGDSGGPLLITKKGNQCEFYVIGITSFGKSCGQANTPAIYTRVSSFVSWIERIVW</sequence>
<dbReference type="GO" id="GO:0004252">
    <property type="term" value="F:serine-type endopeptidase activity"/>
    <property type="evidence" value="ECO:0007669"/>
    <property type="project" value="InterPro"/>
</dbReference>
<dbReference type="InterPro" id="IPR009003">
    <property type="entry name" value="Peptidase_S1_PA"/>
</dbReference>
<dbReference type="CDD" id="cd00190">
    <property type="entry name" value="Tryp_SPc"/>
    <property type="match status" value="1"/>
</dbReference>
<dbReference type="PROSITE" id="PS00135">
    <property type="entry name" value="TRYPSIN_SER"/>
    <property type="match status" value="1"/>
</dbReference>
<protein>
    <recommendedName>
        <fullName evidence="16">Serine protease snake</fullName>
    </recommendedName>
</protein>
<feature type="compositionally biased region" description="Polar residues" evidence="10">
    <location>
        <begin position="113"/>
        <end position="123"/>
    </location>
</feature>
<evidence type="ECO:0000256" key="9">
    <source>
        <dbReference type="RuleBase" id="RU363034"/>
    </source>
</evidence>
<dbReference type="PROSITE" id="PS00134">
    <property type="entry name" value="TRYPSIN_HIS"/>
    <property type="match status" value="1"/>
</dbReference>
<keyword evidence="6 9" id="KW-0720">Serine protease</keyword>
<dbReference type="GO" id="GO:0006508">
    <property type="term" value="P:proteolysis"/>
    <property type="evidence" value="ECO:0007669"/>
    <property type="project" value="UniProtKB-KW"/>
</dbReference>